<dbReference type="Pfam" id="PF01258">
    <property type="entry name" value="zf-dskA_traR"/>
    <property type="match status" value="1"/>
</dbReference>
<sequence>MAEQELKYFKERLETELSLLEKELGTVGRINPANPKDWEAVPAVMDAMPADENEVADTIEEYESNTAILKQLETRYNEVKRALAKIDNGKYGICEISGKMIERDRLEANPAARTCKEHISQEKDLV</sequence>
<reference evidence="6 7" key="1">
    <citation type="journal article" date="2016" name="Nat. Commun.">
        <title>Thousands of microbial genomes shed light on interconnected biogeochemical processes in an aquifer system.</title>
        <authorList>
            <person name="Anantharaman K."/>
            <person name="Brown C.T."/>
            <person name="Hug L.A."/>
            <person name="Sharon I."/>
            <person name="Castelle C.J."/>
            <person name="Probst A.J."/>
            <person name="Thomas B.C."/>
            <person name="Singh A."/>
            <person name="Wilkins M.J."/>
            <person name="Karaoz U."/>
            <person name="Brodie E.L."/>
            <person name="Williams K.H."/>
            <person name="Hubbard S.S."/>
            <person name="Banfield J.F."/>
        </authorList>
    </citation>
    <scope>NUCLEOTIDE SEQUENCE [LARGE SCALE GENOMIC DNA]</scope>
</reference>
<evidence type="ECO:0000256" key="1">
    <source>
        <dbReference type="ARBA" id="ARBA00022723"/>
    </source>
</evidence>
<keyword evidence="1" id="KW-0479">Metal-binding</keyword>
<name>A0A1G2U6Y7_9BACT</name>
<comment type="caution">
    <text evidence="6">The sequence shown here is derived from an EMBL/GenBank/DDBJ whole genome shotgun (WGS) entry which is preliminary data.</text>
</comment>
<gene>
    <name evidence="6" type="ORF">A3B14_03850</name>
</gene>
<evidence type="ECO:0000256" key="3">
    <source>
        <dbReference type="ARBA" id="ARBA00022833"/>
    </source>
</evidence>
<dbReference type="PANTHER" id="PTHR33823:SF4">
    <property type="entry name" value="GENERAL STRESS PROTEIN 16O"/>
    <property type="match status" value="1"/>
</dbReference>
<accession>A0A1G2U6Y7</accession>
<dbReference type="Proteomes" id="UP000176800">
    <property type="component" value="Unassembled WGS sequence"/>
</dbReference>
<dbReference type="SUPFAM" id="SSF109635">
    <property type="entry name" value="DnaK suppressor protein DksA, alpha-hairpin domain"/>
    <property type="match status" value="1"/>
</dbReference>
<dbReference type="GO" id="GO:0008270">
    <property type="term" value="F:zinc ion binding"/>
    <property type="evidence" value="ECO:0007669"/>
    <property type="project" value="UniProtKB-KW"/>
</dbReference>
<keyword evidence="2" id="KW-0863">Zinc-finger</keyword>
<dbReference type="Gene3D" id="1.20.120.910">
    <property type="entry name" value="DksA, coiled-coil domain"/>
    <property type="match status" value="1"/>
</dbReference>
<dbReference type="AlphaFoldDB" id="A0A1G2U6Y7"/>
<dbReference type="PROSITE" id="PS51128">
    <property type="entry name" value="ZF_DKSA_2"/>
    <property type="match status" value="1"/>
</dbReference>
<dbReference type="PANTHER" id="PTHR33823">
    <property type="entry name" value="RNA POLYMERASE-BINDING TRANSCRIPTION FACTOR DKSA-RELATED"/>
    <property type="match status" value="1"/>
</dbReference>
<protein>
    <recommendedName>
        <fullName evidence="5">Zinc finger DksA/TraR C4-type domain-containing protein</fullName>
    </recommendedName>
</protein>
<evidence type="ECO:0000313" key="7">
    <source>
        <dbReference type="Proteomes" id="UP000176800"/>
    </source>
</evidence>
<evidence type="ECO:0000313" key="6">
    <source>
        <dbReference type="EMBL" id="OHB04760.1"/>
    </source>
</evidence>
<evidence type="ECO:0000256" key="2">
    <source>
        <dbReference type="ARBA" id="ARBA00022771"/>
    </source>
</evidence>
<organism evidence="6 7">
    <name type="scientific">Candidatus Zambryskibacteria bacterium RIFCSPLOWO2_01_FULL_45_21</name>
    <dbReference type="NCBI Taxonomy" id="1802761"/>
    <lineage>
        <taxon>Bacteria</taxon>
        <taxon>Candidatus Zambryskiibacteriota</taxon>
    </lineage>
</organism>
<dbReference type="InterPro" id="IPR000962">
    <property type="entry name" value="Znf_DskA_TraR"/>
</dbReference>
<keyword evidence="3" id="KW-0862">Zinc</keyword>
<dbReference type="EMBL" id="MHWE01000003">
    <property type="protein sequence ID" value="OHB04760.1"/>
    <property type="molecule type" value="Genomic_DNA"/>
</dbReference>
<evidence type="ECO:0000259" key="5">
    <source>
        <dbReference type="Pfam" id="PF01258"/>
    </source>
</evidence>
<feature type="domain" description="Zinc finger DksA/TraR C4-type" evidence="5">
    <location>
        <begin position="89"/>
        <end position="117"/>
    </location>
</feature>
<dbReference type="InterPro" id="IPR037187">
    <property type="entry name" value="DnaK_N"/>
</dbReference>
<proteinExistence type="predicted"/>
<evidence type="ECO:0000256" key="4">
    <source>
        <dbReference type="PROSITE-ProRule" id="PRU00510"/>
    </source>
</evidence>
<comment type="caution">
    <text evidence="4">Lacks conserved residue(s) required for the propagation of feature annotation.</text>
</comment>